<dbReference type="OrthoDB" id="4323476at2"/>
<feature type="compositionally biased region" description="Basic and acidic residues" evidence="1">
    <location>
        <begin position="29"/>
        <end position="38"/>
    </location>
</feature>
<proteinExistence type="predicted"/>
<accession>A0A0W7X2I4</accession>
<sequence>MNRRPALLAVAALTTAAALSLSACGGGDGDSKGDDKIEGAGSQASEKPSPSASAADKVDRPEIKLPKGVKNVFEGGETGDPKKDAILADNERVINSMEEAVTVDSKKHPALKFYLKGDALASAATYIQSFYDAGTTWTGEIRYFDREVTLLKGGAAAVTYCSDETKAYSKNRKTGVVKRSPGDADDYVSYNTRMEKNSKGVWQATMLTSEMGAKKCQP</sequence>
<dbReference type="PROSITE" id="PS51257">
    <property type="entry name" value="PROKAR_LIPOPROTEIN"/>
    <property type="match status" value="1"/>
</dbReference>
<gene>
    <name evidence="3" type="ORF">AT728_14700</name>
</gene>
<dbReference type="Proteomes" id="UP000054804">
    <property type="component" value="Unassembled WGS sequence"/>
</dbReference>
<dbReference type="EMBL" id="LOCL01000034">
    <property type="protein sequence ID" value="KUF17117.1"/>
    <property type="molecule type" value="Genomic_DNA"/>
</dbReference>
<reference evidence="3 4" key="1">
    <citation type="submission" date="2015-12" db="EMBL/GenBank/DDBJ databases">
        <title>Draft genome sequence of Streptomyces silvensis ATCC 53525, a producer of novel hormone antagonists.</title>
        <authorList>
            <person name="Johnston C.W."/>
            <person name="Li Y."/>
            <person name="Magarvey N.A."/>
        </authorList>
    </citation>
    <scope>NUCLEOTIDE SEQUENCE [LARGE SCALE GENOMIC DNA]</scope>
    <source>
        <strain evidence="3 4">ATCC 53525</strain>
    </source>
</reference>
<protein>
    <recommendedName>
        <fullName evidence="5">Lipoprotein</fullName>
    </recommendedName>
</protein>
<evidence type="ECO:0008006" key="5">
    <source>
        <dbReference type="Google" id="ProtNLM"/>
    </source>
</evidence>
<keyword evidence="2" id="KW-0732">Signal</keyword>
<feature type="signal peptide" evidence="2">
    <location>
        <begin position="1"/>
        <end position="23"/>
    </location>
</feature>
<name>A0A0W7X2I4_9ACTN</name>
<feature type="compositionally biased region" description="Low complexity" evidence="1">
    <location>
        <begin position="42"/>
        <end position="55"/>
    </location>
</feature>
<evidence type="ECO:0000313" key="4">
    <source>
        <dbReference type="Proteomes" id="UP000054804"/>
    </source>
</evidence>
<organism evidence="3 4">
    <name type="scientific">Streptomyces silvensis</name>
    <dbReference type="NCBI Taxonomy" id="1765722"/>
    <lineage>
        <taxon>Bacteria</taxon>
        <taxon>Bacillati</taxon>
        <taxon>Actinomycetota</taxon>
        <taxon>Actinomycetes</taxon>
        <taxon>Kitasatosporales</taxon>
        <taxon>Streptomycetaceae</taxon>
        <taxon>Streptomyces</taxon>
    </lineage>
</organism>
<evidence type="ECO:0000256" key="1">
    <source>
        <dbReference type="SAM" id="MobiDB-lite"/>
    </source>
</evidence>
<dbReference type="AlphaFoldDB" id="A0A0W7X2I4"/>
<feature type="region of interest" description="Disordered" evidence="1">
    <location>
        <begin position="22"/>
        <end position="60"/>
    </location>
</feature>
<evidence type="ECO:0000313" key="3">
    <source>
        <dbReference type="EMBL" id="KUF17117.1"/>
    </source>
</evidence>
<keyword evidence="4" id="KW-1185">Reference proteome</keyword>
<evidence type="ECO:0000256" key="2">
    <source>
        <dbReference type="SAM" id="SignalP"/>
    </source>
</evidence>
<feature type="chain" id="PRO_5038740829" description="Lipoprotein" evidence="2">
    <location>
        <begin position="24"/>
        <end position="218"/>
    </location>
</feature>
<comment type="caution">
    <text evidence="3">The sequence shown here is derived from an EMBL/GenBank/DDBJ whole genome shotgun (WGS) entry which is preliminary data.</text>
</comment>
<dbReference type="RefSeq" id="WP_058848386.1">
    <property type="nucleotide sequence ID" value="NZ_LOCL01000034.1"/>
</dbReference>